<reference evidence="2 3" key="1">
    <citation type="submission" date="2014-04" db="EMBL/GenBank/DDBJ databases">
        <authorList>
            <consortium name="DOE Joint Genome Institute"/>
            <person name="Kuo A."/>
            <person name="Girlanda M."/>
            <person name="Perotto S."/>
            <person name="Kohler A."/>
            <person name="Nagy L.G."/>
            <person name="Floudas D."/>
            <person name="Copeland A."/>
            <person name="Barry K.W."/>
            <person name="Cichocki N."/>
            <person name="Veneault-Fourrey C."/>
            <person name="LaButti K."/>
            <person name="Lindquist E.A."/>
            <person name="Lipzen A."/>
            <person name="Lundell T."/>
            <person name="Morin E."/>
            <person name="Murat C."/>
            <person name="Sun H."/>
            <person name="Tunlid A."/>
            <person name="Henrissat B."/>
            <person name="Grigoriev I.V."/>
            <person name="Hibbett D.S."/>
            <person name="Martin F."/>
            <person name="Nordberg H.P."/>
            <person name="Cantor M.N."/>
            <person name="Hua S.X."/>
        </authorList>
    </citation>
    <scope>NUCLEOTIDE SEQUENCE [LARGE SCALE GENOMIC DNA]</scope>
    <source>
        <strain evidence="2 3">MUT 4182</strain>
    </source>
</reference>
<reference evidence="3" key="2">
    <citation type="submission" date="2015-01" db="EMBL/GenBank/DDBJ databases">
        <title>Evolutionary Origins and Diversification of the Mycorrhizal Mutualists.</title>
        <authorList>
            <consortium name="DOE Joint Genome Institute"/>
            <consortium name="Mycorrhizal Genomics Consortium"/>
            <person name="Kohler A."/>
            <person name="Kuo A."/>
            <person name="Nagy L.G."/>
            <person name="Floudas D."/>
            <person name="Copeland A."/>
            <person name="Barry K.W."/>
            <person name="Cichocki N."/>
            <person name="Veneault-Fourrey C."/>
            <person name="LaButti K."/>
            <person name="Lindquist E.A."/>
            <person name="Lipzen A."/>
            <person name="Lundell T."/>
            <person name="Morin E."/>
            <person name="Murat C."/>
            <person name="Riley R."/>
            <person name="Ohm R."/>
            <person name="Sun H."/>
            <person name="Tunlid A."/>
            <person name="Henrissat B."/>
            <person name="Grigoriev I.V."/>
            <person name="Hibbett D.S."/>
            <person name="Martin F."/>
        </authorList>
    </citation>
    <scope>NUCLEOTIDE SEQUENCE [LARGE SCALE GENOMIC DNA]</scope>
    <source>
        <strain evidence="3">MUT 4182</strain>
    </source>
</reference>
<keyword evidence="3" id="KW-1185">Reference proteome</keyword>
<evidence type="ECO:0000313" key="3">
    <source>
        <dbReference type="Proteomes" id="UP000054248"/>
    </source>
</evidence>
<dbReference type="EMBL" id="KN822991">
    <property type="protein sequence ID" value="KIO28752.1"/>
    <property type="molecule type" value="Genomic_DNA"/>
</dbReference>
<evidence type="ECO:0000256" key="1">
    <source>
        <dbReference type="SAM" id="MobiDB-lite"/>
    </source>
</evidence>
<evidence type="ECO:0000313" key="2">
    <source>
        <dbReference type="EMBL" id="KIO28752.1"/>
    </source>
</evidence>
<protein>
    <submittedName>
        <fullName evidence="2">Uncharacterized protein</fullName>
    </submittedName>
</protein>
<accession>A0A0C3M501</accession>
<name>A0A0C3M501_9AGAM</name>
<feature type="compositionally biased region" description="Basic residues" evidence="1">
    <location>
        <begin position="45"/>
        <end position="62"/>
    </location>
</feature>
<feature type="compositionally biased region" description="Low complexity" evidence="1">
    <location>
        <begin position="7"/>
        <end position="22"/>
    </location>
</feature>
<proteinExistence type="predicted"/>
<feature type="non-terminal residue" evidence="2">
    <location>
        <position position="1"/>
    </location>
</feature>
<gene>
    <name evidence="2" type="ORF">M407DRAFT_242937</name>
</gene>
<dbReference type="Proteomes" id="UP000054248">
    <property type="component" value="Unassembled WGS sequence"/>
</dbReference>
<dbReference type="HOGENOM" id="CLU_2905838_0_0_1"/>
<organism evidence="2 3">
    <name type="scientific">Tulasnella calospora MUT 4182</name>
    <dbReference type="NCBI Taxonomy" id="1051891"/>
    <lineage>
        <taxon>Eukaryota</taxon>
        <taxon>Fungi</taxon>
        <taxon>Dikarya</taxon>
        <taxon>Basidiomycota</taxon>
        <taxon>Agaricomycotina</taxon>
        <taxon>Agaricomycetes</taxon>
        <taxon>Cantharellales</taxon>
        <taxon>Tulasnellaceae</taxon>
        <taxon>Tulasnella</taxon>
    </lineage>
</organism>
<dbReference type="AlphaFoldDB" id="A0A0C3M501"/>
<feature type="region of interest" description="Disordered" evidence="1">
    <location>
        <begin position="1"/>
        <end position="62"/>
    </location>
</feature>
<sequence>MKRPGEEPSSSSSTMASTPGAGPASKKLKLDEGGAGSLETQGKAERKKTKKAKKANSKAFVR</sequence>